<dbReference type="PROSITE" id="PS50004">
    <property type="entry name" value="C2"/>
    <property type="match status" value="1"/>
</dbReference>
<dbReference type="InterPro" id="IPR000008">
    <property type="entry name" value="C2_dom"/>
</dbReference>
<dbReference type="SUPFAM" id="SSF49562">
    <property type="entry name" value="C2 domain (Calcium/lipid-binding domain, CaLB)"/>
    <property type="match status" value="1"/>
</dbReference>
<dbReference type="CDD" id="cd04051">
    <property type="entry name" value="C2_SRC2_like"/>
    <property type="match status" value="1"/>
</dbReference>
<dbReference type="Pfam" id="PF00168">
    <property type="entry name" value="C2"/>
    <property type="match status" value="1"/>
</dbReference>
<dbReference type="InterPro" id="IPR035892">
    <property type="entry name" value="C2_domain_sf"/>
</dbReference>
<accession>A0A7J7H1B8</accession>
<dbReference type="Gene3D" id="2.60.40.150">
    <property type="entry name" value="C2 domain"/>
    <property type="match status" value="1"/>
</dbReference>
<name>A0A7J7H1B8_CAMSI</name>
<dbReference type="GO" id="GO:0006952">
    <property type="term" value="P:defense response"/>
    <property type="evidence" value="ECO:0007669"/>
    <property type="project" value="InterPro"/>
</dbReference>
<feature type="domain" description="C2" evidence="1">
    <location>
        <begin position="173"/>
        <end position="293"/>
    </location>
</feature>
<proteinExistence type="predicted"/>
<sequence length="363" mass="39135">MFEVGETRSPLRAGDREVCDANVFKIATSLIMTGIELPGQLAGVQGAAPLGGFSIFGLPARAGKVTLERGLEALSISAVACKNTGRCDFTLERILLRSSASQFVRTQFLVSPLERAVLSSSGDRGTDSINSRIGEYIKGLFVIHKRESYSSVVDSEEFEPEALVESGVAHQKDNSVSLIQFKFIMATSSRSLEVTILSGENLRVDRTRPVKKNAFVVVRTDSSPISQSTNLDIDGGSYPTWNQTLLVDMPVHARFLNVDVQCRSNSGDKVVGTARIPASDFAGGYFPENYLHFLSYRLRDSGGERNGIVNLSVRVKVPEGSGRVAASSASTSCSQSLPWTGVPAAGKVSGRIVSGVPVWSRYY</sequence>
<comment type="caution">
    <text evidence="2">The sequence shown here is derived from an EMBL/GenBank/DDBJ whole genome shotgun (WGS) entry which is preliminary data.</text>
</comment>
<dbReference type="Proteomes" id="UP000593564">
    <property type="component" value="Unassembled WGS sequence"/>
</dbReference>
<reference evidence="2 3" key="2">
    <citation type="submission" date="2020-07" db="EMBL/GenBank/DDBJ databases">
        <title>Genome assembly of wild tea tree DASZ reveals pedigree and selection history of tea varieties.</title>
        <authorList>
            <person name="Zhang W."/>
        </authorList>
    </citation>
    <scope>NUCLEOTIDE SEQUENCE [LARGE SCALE GENOMIC DNA]</scope>
    <source>
        <strain evidence="3">cv. G240</strain>
        <tissue evidence="2">Leaf</tissue>
    </source>
</reference>
<dbReference type="PANTHER" id="PTHR32246">
    <property type="entry name" value="INGRESSION PROTEIN FIC1"/>
    <property type="match status" value="1"/>
</dbReference>
<organism evidence="2 3">
    <name type="scientific">Camellia sinensis</name>
    <name type="common">Tea plant</name>
    <name type="synonym">Thea sinensis</name>
    <dbReference type="NCBI Taxonomy" id="4442"/>
    <lineage>
        <taxon>Eukaryota</taxon>
        <taxon>Viridiplantae</taxon>
        <taxon>Streptophyta</taxon>
        <taxon>Embryophyta</taxon>
        <taxon>Tracheophyta</taxon>
        <taxon>Spermatophyta</taxon>
        <taxon>Magnoliopsida</taxon>
        <taxon>eudicotyledons</taxon>
        <taxon>Gunneridae</taxon>
        <taxon>Pentapetalae</taxon>
        <taxon>asterids</taxon>
        <taxon>Ericales</taxon>
        <taxon>Theaceae</taxon>
        <taxon>Camellia</taxon>
    </lineage>
</organism>
<reference evidence="3" key="1">
    <citation type="journal article" date="2020" name="Nat. Commun.">
        <title>Genome assembly of wild tea tree DASZ reveals pedigree and selection history of tea varieties.</title>
        <authorList>
            <person name="Zhang W."/>
            <person name="Zhang Y."/>
            <person name="Qiu H."/>
            <person name="Guo Y."/>
            <person name="Wan H."/>
            <person name="Zhang X."/>
            <person name="Scossa F."/>
            <person name="Alseekh S."/>
            <person name="Zhang Q."/>
            <person name="Wang P."/>
            <person name="Xu L."/>
            <person name="Schmidt M.H."/>
            <person name="Jia X."/>
            <person name="Li D."/>
            <person name="Zhu A."/>
            <person name="Guo F."/>
            <person name="Chen W."/>
            <person name="Ni D."/>
            <person name="Usadel B."/>
            <person name="Fernie A.R."/>
            <person name="Wen W."/>
        </authorList>
    </citation>
    <scope>NUCLEOTIDE SEQUENCE [LARGE SCALE GENOMIC DNA]</scope>
    <source>
        <strain evidence="3">cv. G240</strain>
    </source>
</reference>
<evidence type="ECO:0000259" key="1">
    <source>
        <dbReference type="PROSITE" id="PS50004"/>
    </source>
</evidence>
<evidence type="ECO:0000313" key="3">
    <source>
        <dbReference type="Proteomes" id="UP000593564"/>
    </source>
</evidence>
<dbReference type="InterPro" id="IPR044750">
    <property type="entry name" value="C2_SRC2/BAP"/>
</dbReference>
<dbReference type="SMART" id="SM00239">
    <property type="entry name" value="C2"/>
    <property type="match status" value="1"/>
</dbReference>
<gene>
    <name evidence="2" type="ORF">HYC85_016543</name>
</gene>
<dbReference type="AlphaFoldDB" id="A0A7J7H1B8"/>
<dbReference type="PANTHER" id="PTHR32246:SF17">
    <property type="entry name" value="BON1-ASSOCIATED PROTEIN 2"/>
    <property type="match status" value="1"/>
</dbReference>
<evidence type="ECO:0000313" key="2">
    <source>
        <dbReference type="EMBL" id="KAF5946315.1"/>
    </source>
</evidence>
<dbReference type="EMBL" id="JACBKZ010000007">
    <property type="protein sequence ID" value="KAF5946315.1"/>
    <property type="molecule type" value="Genomic_DNA"/>
</dbReference>
<keyword evidence="3" id="KW-1185">Reference proteome</keyword>
<protein>
    <recommendedName>
        <fullName evidence="1">C2 domain-containing protein</fullName>
    </recommendedName>
</protein>